<evidence type="ECO:0000256" key="2">
    <source>
        <dbReference type="ARBA" id="ARBA00022729"/>
    </source>
</evidence>
<feature type="domain" description="Leucine-binding protein" evidence="5">
    <location>
        <begin position="45"/>
        <end position="363"/>
    </location>
</feature>
<dbReference type="SUPFAM" id="SSF53822">
    <property type="entry name" value="Periplasmic binding protein-like I"/>
    <property type="match status" value="1"/>
</dbReference>
<accession>A0AAF0BWA1</accession>
<dbReference type="PROSITE" id="PS51257">
    <property type="entry name" value="PROKAR_LIPOPROTEIN"/>
    <property type="match status" value="1"/>
</dbReference>
<reference evidence="6" key="1">
    <citation type="submission" date="2023-01" db="EMBL/GenBank/DDBJ databases">
        <title>The diversity of Class Acidimicrobiia in South China Sea sediment environments and the proposal of Iamia marina sp. nov., a novel species of the genus Iamia.</title>
        <authorList>
            <person name="He Y."/>
            <person name="Tian X."/>
        </authorList>
    </citation>
    <scope>NUCLEOTIDE SEQUENCE</scope>
    <source>
        <strain evidence="6">DSM 19957</strain>
    </source>
</reference>
<dbReference type="Gene3D" id="3.40.50.2300">
    <property type="match status" value="2"/>
</dbReference>
<feature type="chain" id="PRO_5042156483" evidence="4">
    <location>
        <begin position="25"/>
        <end position="408"/>
    </location>
</feature>
<evidence type="ECO:0000313" key="6">
    <source>
        <dbReference type="EMBL" id="WCO67823.1"/>
    </source>
</evidence>
<name>A0AAF0BWA1_9ACTN</name>
<dbReference type="Pfam" id="PF13458">
    <property type="entry name" value="Peripla_BP_6"/>
    <property type="match status" value="1"/>
</dbReference>
<dbReference type="InterPro" id="IPR028082">
    <property type="entry name" value="Peripla_BP_I"/>
</dbReference>
<dbReference type="PANTHER" id="PTHR30483">
    <property type="entry name" value="LEUCINE-SPECIFIC-BINDING PROTEIN"/>
    <property type="match status" value="1"/>
</dbReference>
<dbReference type="EMBL" id="CP116942">
    <property type="protein sequence ID" value="WCO67823.1"/>
    <property type="molecule type" value="Genomic_DNA"/>
</dbReference>
<comment type="similarity">
    <text evidence="1">Belongs to the leucine-binding protein family.</text>
</comment>
<dbReference type="InterPro" id="IPR028081">
    <property type="entry name" value="Leu-bd"/>
</dbReference>
<organism evidence="6 7">
    <name type="scientific">Iamia majanohamensis</name>
    <dbReference type="NCBI Taxonomy" id="467976"/>
    <lineage>
        <taxon>Bacteria</taxon>
        <taxon>Bacillati</taxon>
        <taxon>Actinomycetota</taxon>
        <taxon>Acidimicrobiia</taxon>
        <taxon>Acidimicrobiales</taxon>
        <taxon>Iamiaceae</taxon>
        <taxon>Iamia</taxon>
    </lineage>
</organism>
<evidence type="ECO:0000313" key="7">
    <source>
        <dbReference type="Proteomes" id="UP001216390"/>
    </source>
</evidence>
<feature type="region of interest" description="Disordered" evidence="3">
    <location>
        <begin position="27"/>
        <end position="48"/>
    </location>
</feature>
<sequence length="408" mass="42573">MNRSKNLVALLAIAILSLAACGSADDATSSPIPGGGGDAPDGEPIIVGIDEDSTSAGAAYSQTTARALRDTIAKINEEGGILDRPVEVVTGNSESDPTKAPAVARSLIDQGAVAIFLTAGSAASIQMKPVLQDQQIISLAPTASNPDLIAQPDADYVYTVAPSSSTWPPIYCGAFETMGVERVAVLTENSSTISSLNEFIVDEGISECVDVVAVEAADTDATDVTAQATRVKDADPDAILVSSSGGSFEVLVQNTLEQVVPDVPRFTLATLANQPEEWRVANAGALEGLLALASIDITNERTQEAIDYFESVNGDDFVITGFDAQAYDAAYLLKEAIESAGTVDDPEAIQEAMNQIEDYEPHSGLSDFRISFGPDKHNGPDGICGYLLAGFTADNELGEPADVYEATC</sequence>
<keyword evidence="7" id="KW-1185">Reference proteome</keyword>
<proteinExistence type="inferred from homology"/>
<dbReference type="RefSeq" id="WP_272737342.1">
    <property type="nucleotide sequence ID" value="NZ_CP116942.1"/>
</dbReference>
<dbReference type="InterPro" id="IPR051010">
    <property type="entry name" value="BCAA_transport"/>
</dbReference>
<evidence type="ECO:0000256" key="1">
    <source>
        <dbReference type="ARBA" id="ARBA00010062"/>
    </source>
</evidence>
<dbReference type="PANTHER" id="PTHR30483:SF6">
    <property type="entry name" value="PERIPLASMIC BINDING PROTEIN OF ABC TRANSPORTER FOR NATURAL AMINO ACIDS"/>
    <property type="match status" value="1"/>
</dbReference>
<protein>
    <submittedName>
        <fullName evidence="6">ABC transporter substrate-binding protein</fullName>
    </submittedName>
</protein>
<keyword evidence="2 4" id="KW-0732">Signal</keyword>
<evidence type="ECO:0000259" key="5">
    <source>
        <dbReference type="Pfam" id="PF13458"/>
    </source>
</evidence>
<dbReference type="Proteomes" id="UP001216390">
    <property type="component" value="Chromosome"/>
</dbReference>
<dbReference type="KEGG" id="ima:PO878_03680"/>
<feature type="signal peptide" evidence="4">
    <location>
        <begin position="1"/>
        <end position="24"/>
    </location>
</feature>
<evidence type="ECO:0000256" key="4">
    <source>
        <dbReference type="SAM" id="SignalP"/>
    </source>
</evidence>
<gene>
    <name evidence="6" type="ORF">PO878_03680</name>
</gene>
<dbReference type="AlphaFoldDB" id="A0AAF0BWA1"/>
<evidence type="ECO:0000256" key="3">
    <source>
        <dbReference type="SAM" id="MobiDB-lite"/>
    </source>
</evidence>